<reference evidence="1" key="1">
    <citation type="submission" date="2014-09" db="EMBL/GenBank/DDBJ databases">
        <authorList>
            <person name="Magalhaes I.L.F."/>
            <person name="Oliveira U."/>
            <person name="Santos F.R."/>
            <person name="Vidigal T.H.D.A."/>
            <person name="Brescovit A.D."/>
            <person name="Santos A.J."/>
        </authorList>
    </citation>
    <scope>NUCLEOTIDE SEQUENCE</scope>
    <source>
        <tissue evidence="1">Shoot tissue taken approximately 20 cm above the soil surface</tissue>
    </source>
</reference>
<organism evidence="1">
    <name type="scientific">Arundo donax</name>
    <name type="common">Giant reed</name>
    <name type="synonym">Donax arundinaceus</name>
    <dbReference type="NCBI Taxonomy" id="35708"/>
    <lineage>
        <taxon>Eukaryota</taxon>
        <taxon>Viridiplantae</taxon>
        <taxon>Streptophyta</taxon>
        <taxon>Embryophyta</taxon>
        <taxon>Tracheophyta</taxon>
        <taxon>Spermatophyta</taxon>
        <taxon>Magnoliopsida</taxon>
        <taxon>Liliopsida</taxon>
        <taxon>Poales</taxon>
        <taxon>Poaceae</taxon>
        <taxon>PACMAD clade</taxon>
        <taxon>Arundinoideae</taxon>
        <taxon>Arundineae</taxon>
        <taxon>Arundo</taxon>
    </lineage>
</organism>
<sequence length="50" mass="5610">MMQRRIRIATDPRMGVTAENTTSSGGRVRTNGQSFLLLATGEGWKEQFRP</sequence>
<accession>A0A0A9C777</accession>
<name>A0A0A9C777_ARUDO</name>
<reference evidence="1" key="2">
    <citation type="journal article" date="2015" name="Data Brief">
        <title>Shoot transcriptome of the giant reed, Arundo donax.</title>
        <authorList>
            <person name="Barrero R.A."/>
            <person name="Guerrero F.D."/>
            <person name="Moolhuijzen P."/>
            <person name="Goolsby J.A."/>
            <person name="Tidwell J."/>
            <person name="Bellgard S.E."/>
            <person name="Bellgard M.I."/>
        </authorList>
    </citation>
    <scope>NUCLEOTIDE SEQUENCE</scope>
    <source>
        <tissue evidence="1">Shoot tissue taken approximately 20 cm above the soil surface</tissue>
    </source>
</reference>
<dbReference type="EMBL" id="GBRH01230513">
    <property type="protein sequence ID" value="JAD67382.1"/>
    <property type="molecule type" value="Transcribed_RNA"/>
</dbReference>
<evidence type="ECO:0000313" key="1">
    <source>
        <dbReference type="EMBL" id="JAD67382.1"/>
    </source>
</evidence>
<protein>
    <submittedName>
        <fullName evidence="1">Uncharacterized protein</fullName>
    </submittedName>
</protein>
<dbReference type="AlphaFoldDB" id="A0A0A9C777"/>
<proteinExistence type="predicted"/>